<comment type="caution">
    <text evidence="2">The sequence shown here is derived from an EMBL/GenBank/DDBJ whole genome shotgun (WGS) entry which is preliminary data.</text>
</comment>
<reference evidence="2" key="1">
    <citation type="journal article" date="2023" name="Mol. Phylogenet. Evol.">
        <title>Genome-scale phylogeny and comparative genomics of the fungal order Sordariales.</title>
        <authorList>
            <person name="Hensen N."/>
            <person name="Bonometti L."/>
            <person name="Westerberg I."/>
            <person name="Brannstrom I.O."/>
            <person name="Guillou S."/>
            <person name="Cros-Aarteil S."/>
            <person name="Calhoun S."/>
            <person name="Haridas S."/>
            <person name="Kuo A."/>
            <person name="Mondo S."/>
            <person name="Pangilinan J."/>
            <person name="Riley R."/>
            <person name="LaButti K."/>
            <person name="Andreopoulos B."/>
            <person name="Lipzen A."/>
            <person name="Chen C."/>
            <person name="Yan M."/>
            <person name="Daum C."/>
            <person name="Ng V."/>
            <person name="Clum A."/>
            <person name="Steindorff A."/>
            <person name="Ohm R.A."/>
            <person name="Martin F."/>
            <person name="Silar P."/>
            <person name="Natvig D.O."/>
            <person name="Lalanne C."/>
            <person name="Gautier V."/>
            <person name="Ament-Velasquez S.L."/>
            <person name="Kruys A."/>
            <person name="Hutchinson M.I."/>
            <person name="Powell A.J."/>
            <person name="Barry K."/>
            <person name="Miller A.N."/>
            <person name="Grigoriev I.V."/>
            <person name="Debuchy R."/>
            <person name="Gladieux P."/>
            <person name="Hiltunen Thoren M."/>
            <person name="Johannesson H."/>
        </authorList>
    </citation>
    <scope>NUCLEOTIDE SEQUENCE</scope>
    <source>
        <strain evidence="2">CBS 892.96</strain>
    </source>
</reference>
<feature type="domain" description="Jacalin-type lectin" evidence="1">
    <location>
        <begin position="1"/>
        <end position="132"/>
    </location>
</feature>
<dbReference type="PROSITE" id="PS51752">
    <property type="entry name" value="JACALIN_LECTIN"/>
    <property type="match status" value="2"/>
</dbReference>
<dbReference type="SUPFAM" id="SSF56973">
    <property type="entry name" value="Aerolisin/ETX pore-forming domain"/>
    <property type="match status" value="1"/>
</dbReference>
<dbReference type="Gene3D" id="2.100.10.30">
    <property type="entry name" value="Jacalin-like lectin domain"/>
    <property type="match status" value="2"/>
</dbReference>
<keyword evidence="3" id="KW-1185">Reference proteome</keyword>
<accession>A0AAN6W4G4</accession>
<organism evidence="2 3">
    <name type="scientific">Triangularia setosa</name>
    <dbReference type="NCBI Taxonomy" id="2587417"/>
    <lineage>
        <taxon>Eukaryota</taxon>
        <taxon>Fungi</taxon>
        <taxon>Dikarya</taxon>
        <taxon>Ascomycota</taxon>
        <taxon>Pezizomycotina</taxon>
        <taxon>Sordariomycetes</taxon>
        <taxon>Sordariomycetidae</taxon>
        <taxon>Sordariales</taxon>
        <taxon>Podosporaceae</taxon>
        <taxon>Triangularia</taxon>
    </lineage>
</organism>
<dbReference type="AlphaFoldDB" id="A0AAN6W4G4"/>
<evidence type="ECO:0000259" key="1">
    <source>
        <dbReference type="PROSITE" id="PS51752"/>
    </source>
</evidence>
<protein>
    <submittedName>
        <fullName evidence="2">Jacalin-like lectin domain-containing protein</fullName>
    </submittedName>
</protein>
<dbReference type="Gene3D" id="2.170.15.10">
    <property type="entry name" value="Proaerolysin, chain A, domain 3"/>
    <property type="match status" value="1"/>
</dbReference>
<evidence type="ECO:0000313" key="2">
    <source>
        <dbReference type="EMBL" id="KAK4175065.1"/>
    </source>
</evidence>
<dbReference type="PANTHER" id="PTHR21054:SF2">
    <property type="entry name" value="MIP04191P"/>
    <property type="match status" value="1"/>
</dbReference>
<proteinExistence type="predicted"/>
<feature type="domain" description="Jacalin-type lectin" evidence="1">
    <location>
        <begin position="141"/>
        <end position="291"/>
    </location>
</feature>
<reference evidence="2" key="2">
    <citation type="submission" date="2023-05" db="EMBL/GenBank/DDBJ databases">
        <authorList>
            <consortium name="Lawrence Berkeley National Laboratory"/>
            <person name="Steindorff A."/>
            <person name="Hensen N."/>
            <person name="Bonometti L."/>
            <person name="Westerberg I."/>
            <person name="Brannstrom I.O."/>
            <person name="Guillou S."/>
            <person name="Cros-Aarteil S."/>
            <person name="Calhoun S."/>
            <person name="Haridas S."/>
            <person name="Kuo A."/>
            <person name="Mondo S."/>
            <person name="Pangilinan J."/>
            <person name="Riley R."/>
            <person name="Labutti K."/>
            <person name="Andreopoulos B."/>
            <person name="Lipzen A."/>
            <person name="Chen C."/>
            <person name="Yanf M."/>
            <person name="Daum C."/>
            <person name="Ng V."/>
            <person name="Clum A."/>
            <person name="Ohm R."/>
            <person name="Martin F."/>
            <person name="Silar P."/>
            <person name="Natvig D."/>
            <person name="Lalanne C."/>
            <person name="Gautier V."/>
            <person name="Ament-Velasquez S.L."/>
            <person name="Kruys A."/>
            <person name="Hutchinson M.I."/>
            <person name="Powell A.J."/>
            <person name="Barry K."/>
            <person name="Miller A.N."/>
            <person name="Grigoriev I.V."/>
            <person name="Debuchy R."/>
            <person name="Gladieux P."/>
            <person name="Thoren M.H."/>
            <person name="Johannesson H."/>
        </authorList>
    </citation>
    <scope>NUCLEOTIDE SEQUENCE</scope>
    <source>
        <strain evidence="2">CBS 892.96</strain>
    </source>
</reference>
<dbReference type="PANTHER" id="PTHR21054">
    <property type="entry name" value="ZINC METALLOPROTEINASE-RELATED"/>
    <property type="match status" value="1"/>
</dbReference>
<dbReference type="SMART" id="SM00915">
    <property type="entry name" value="Jacalin"/>
    <property type="match status" value="2"/>
</dbReference>
<dbReference type="SUPFAM" id="SSF51101">
    <property type="entry name" value="Mannose-binding lectins"/>
    <property type="match status" value="2"/>
</dbReference>
<sequence>MPGSQYGSSFADTAVNSDLTEIRIRCGSRVDSIRCFYANTTSTPVHGGNGGSEEIFRLGKDEAIITMWVWCGSDIDAIQFQTTTGRVSPKYGGGGGGQFILRGHNGRRERALMGFRGRASGILYNLEPIWSDTRQLGTLNVAVGDRMGTTNGTSFDMLSTITDPFPANLKSIKVRSGSRIDAIECIFNINGQMTPSGRKGGGGGGEGIFTLNNNERIIRVEGRAGSRIDRLQFFTDQNRFSPIYGGNGGSPFVWTPPFDGTASAANANMCLLCFQGTAQGEVYRLAPVWAADPPVKFSLIIDTYDTLTQEMTGKPEIGWSDQRSSTNKTDQIVSHKATWTMEAHKSSTVTLSQESRTKVGGRVYTEITVKGKAGVPFLAEGEVEAKAGVEVTSEHEWGKSTTDGETVARTFTVGVEESINIPPCKRMIGKAVGYQMKISGLKWRGTMRVTYAGGSTKDVPVEGSMDSVSVTRIHTSYEFEDI</sequence>
<dbReference type="InterPro" id="IPR053002">
    <property type="entry name" value="Metalloproteinase_M10B"/>
</dbReference>
<gene>
    <name evidence="2" type="ORF">QBC36DRAFT_355692</name>
</gene>
<dbReference type="Proteomes" id="UP001302321">
    <property type="component" value="Unassembled WGS sequence"/>
</dbReference>
<dbReference type="EMBL" id="MU866250">
    <property type="protein sequence ID" value="KAK4175065.1"/>
    <property type="molecule type" value="Genomic_DNA"/>
</dbReference>
<dbReference type="InterPro" id="IPR036404">
    <property type="entry name" value="Jacalin-like_lectin_dom_sf"/>
</dbReference>
<dbReference type="Pfam" id="PF01419">
    <property type="entry name" value="Jacalin"/>
    <property type="match status" value="2"/>
</dbReference>
<evidence type="ECO:0000313" key="3">
    <source>
        <dbReference type="Proteomes" id="UP001302321"/>
    </source>
</evidence>
<name>A0AAN6W4G4_9PEZI</name>
<dbReference type="InterPro" id="IPR001229">
    <property type="entry name" value="Jacalin-like_lectin_dom"/>
</dbReference>